<keyword evidence="2" id="KW-0548">Nucleotidyltransferase</keyword>
<dbReference type="Proteomes" id="UP000325315">
    <property type="component" value="Unassembled WGS sequence"/>
</dbReference>
<gene>
    <name evidence="2" type="ORF">EPI10_028530</name>
</gene>
<feature type="domain" description="Tf2-1-like SH3-like" evidence="1">
    <location>
        <begin position="35"/>
        <end position="88"/>
    </location>
</feature>
<dbReference type="GO" id="GO:0003964">
    <property type="term" value="F:RNA-directed DNA polymerase activity"/>
    <property type="evidence" value="ECO:0007669"/>
    <property type="project" value="UniProtKB-KW"/>
</dbReference>
<organism evidence="2 3">
    <name type="scientific">Gossypium australe</name>
    <dbReference type="NCBI Taxonomy" id="47621"/>
    <lineage>
        <taxon>Eukaryota</taxon>
        <taxon>Viridiplantae</taxon>
        <taxon>Streptophyta</taxon>
        <taxon>Embryophyta</taxon>
        <taxon>Tracheophyta</taxon>
        <taxon>Spermatophyta</taxon>
        <taxon>Magnoliopsida</taxon>
        <taxon>eudicotyledons</taxon>
        <taxon>Gunneridae</taxon>
        <taxon>Pentapetalae</taxon>
        <taxon>rosids</taxon>
        <taxon>malvids</taxon>
        <taxon>Malvales</taxon>
        <taxon>Malvaceae</taxon>
        <taxon>Malvoideae</taxon>
        <taxon>Gossypium</taxon>
    </lineage>
</organism>
<evidence type="ECO:0000313" key="2">
    <source>
        <dbReference type="EMBL" id="KAA3462002.1"/>
    </source>
</evidence>
<accession>A0A5B6UZ37</accession>
<evidence type="ECO:0000259" key="1">
    <source>
        <dbReference type="Pfam" id="PF24626"/>
    </source>
</evidence>
<dbReference type="InterPro" id="IPR056924">
    <property type="entry name" value="SH3_Tf2-1"/>
</dbReference>
<dbReference type="Pfam" id="PF24626">
    <property type="entry name" value="SH3_Tf2-1"/>
    <property type="match status" value="1"/>
</dbReference>
<dbReference type="PANTHER" id="PTHR46148">
    <property type="entry name" value="CHROMO DOMAIN-CONTAINING PROTEIN"/>
    <property type="match status" value="1"/>
</dbReference>
<evidence type="ECO:0000313" key="3">
    <source>
        <dbReference type="Proteomes" id="UP000325315"/>
    </source>
</evidence>
<reference evidence="3" key="1">
    <citation type="journal article" date="2019" name="Plant Biotechnol. J.">
        <title>Genome sequencing of the Australian wild diploid species Gossypium australe highlights disease resistance and delayed gland morphogenesis.</title>
        <authorList>
            <person name="Cai Y."/>
            <person name="Cai X."/>
            <person name="Wang Q."/>
            <person name="Wang P."/>
            <person name="Zhang Y."/>
            <person name="Cai C."/>
            <person name="Xu Y."/>
            <person name="Wang K."/>
            <person name="Zhou Z."/>
            <person name="Wang C."/>
            <person name="Geng S."/>
            <person name="Li B."/>
            <person name="Dong Q."/>
            <person name="Hou Y."/>
            <person name="Wang H."/>
            <person name="Ai P."/>
            <person name="Liu Z."/>
            <person name="Yi F."/>
            <person name="Sun M."/>
            <person name="An G."/>
            <person name="Cheng J."/>
            <person name="Zhang Y."/>
            <person name="Shi Q."/>
            <person name="Xie Y."/>
            <person name="Shi X."/>
            <person name="Chang Y."/>
            <person name="Huang F."/>
            <person name="Chen Y."/>
            <person name="Hong S."/>
            <person name="Mi L."/>
            <person name="Sun Q."/>
            <person name="Zhang L."/>
            <person name="Zhou B."/>
            <person name="Peng R."/>
            <person name="Zhang X."/>
            <person name="Liu F."/>
        </authorList>
    </citation>
    <scope>NUCLEOTIDE SEQUENCE [LARGE SCALE GENOMIC DNA]</scope>
    <source>
        <strain evidence="3">cv. PA1801</strain>
    </source>
</reference>
<sequence length="145" mass="16843">MAPFKALYGIRTPLYRAEMDEKRMVGPKLVSPWTKVLSFGHKGKLSLRFIGPYEVAERISLVAYLLKFPRKLDQIHGVLHVSMLIKYHVDPSHIVPANEIEVLRLARRKFCETRRFLWLMFCGETARLVKLHVRQKKQIAVSSTV</sequence>
<dbReference type="AlphaFoldDB" id="A0A5B6UZ37"/>
<protein>
    <submittedName>
        <fullName evidence="2">Reverse transcriptase</fullName>
    </submittedName>
</protein>
<keyword evidence="2" id="KW-0808">Transferase</keyword>
<dbReference type="PANTHER" id="PTHR46148:SF44">
    <property type="entry name" value="GAG-POL POLYPROTEIN"/>
    <property type="match status" value="1"/>
</dbReference>
<dbReference type="OrthoDB" id="998764at2759"/>
<proteinExistence type="predicted"/>
<name>A0A5B6UZ37_9ROSI</name>
<keyword evidence="3" id="KW-1185">Reference proteome</keyword>
<keyword evidence="2" id="KW-0695">RNA-directed DNA polymerase</keyword>
<comment type="caution">
    <text evidence="2">The sequence shown here is derived from an EMBL/GenBank/DDBJ whole genome shotgun (WGS) entry which is preliminary data.</text>
</comment>
<dbReference type="EMBL" id="SMMG02000009">
    <property type="protein sequence ID" value="KAA3462002.1"/>
    <property type="molecule type" value="Genomic_DNA"/>
</dbReference>